<evidence type="ECO:0000256" key="3">
    <source>
        <dbReference type="ARBA" id="ARBA00022475"/>
    </source>
</evidence>
<evidence type="ECO:0000313" key="11">
    <source>
        <dbReference type="EMBL" id="MTH76982.1"/>
    </source>
</evidence>
<evidence type="ECO:0000256" key="6">
    <source>
        <dbReference type="ARBA" id="ARBA00022741"/>
    </source>
</evidence>
<name>A0A6L6J4G8_9RHOB</name>
<dbReference type="InterPro" id="IPR003593">
    <property type="entry name" value="AAA+_ATPase"/>
</dbReference>
<keyword evidence="8" id="KW-1278">Translocase</keyword>
<evidence type="ECO:0000256" key="5">
    <source>
        <dbReference type="ARBA" id="ARBA00022737"/>
    </source>
</evidence>
<dbReference type="CDD" id="cd03215">
    <property type="entry name" value="ABC_Carb_Monos_II"/>
    <property type="match status" value="1"/>
</dbReference>
<dbReference type="OrthoDB" id="9805029at2"/>
<evidence type="ECO:0000256" key="2">
    <source>
        <dbReference type="ARBA" id="ARBA00022448"/>
    </source>
</evidence>
<keyword evidence="4" id="KW-0762">Sugar transport</keyword>
<keyword evidence="12" id="KW-1185">Reference proteome</keyword>
<evidence type="ECO:0000256" key="9">
    <source>
        <dbReference type="ARBA" id="ARBA00023136"/>
    </source>
</evidence>
<dbReference type="GO" id="GO:0005524">
    <property type="term" value="F:ATP binding"/>
    <property type="evidence" value="ECO:0007669"/>
    <property type="project" value="UniProtKB-KW"/>
</dbReference>
<keyword evidence="6" id="KW-0547">Nucleotide-binding</keyword>
<comment type="caution">
    <text evidence="11">The sequence shown here is derived from an EMBL/GenBank/DDBJ whole genome shotgun (WGS) entry which is preliminary data.</text>
</comment>
<evidence type="ECO:0000256" key="7">
    <source>
        <dbReference type="ARBA" id="ARBA00022840"/>
    </source>
</evidence>
<dbReference type="SUPFAM" id="SSF52540">
    <property type="entry name" value="P-loop containing nucleoside triphosphate hydrolases"/>
    <property type="match status" value="2"/>
</dbReference>
<evidence type="ECO:0000256" key="8">
    <source>
        <dbReference type="ARBA" id="ARBA00022967"/>
    </source>
</evidence>
<keyword evidence="9" id="KW-0472">Membrane</keyword>
<reference evidence="11 12" key="1">
    <citation type="submission" date="2019-11" db="EMBL/GenBank/DDBJ databases">
        <authorList>
            <person name="Dong K."/>
        </authorList>
    </citation>
    <scope>NUCLEOTIDE SEQUENCE [LARGE SCALE GENOMIC DNA]</scope>
    <source>
        <strain evidence="11 12">NBRC 111993</strain>
    </source>
</reference>
<protein>
    <submittedName>
        <fullName evidence="11">ATP-binding cassette domain-containing protein</fullName>
    </submittedName>
</protein>
<dbReference type="Proteomes" id="UP000478183">
    <property type="component" value="Unassembled WGS sequence"/>
</dbReference>
<dbReference type="PROSITE" id="PS00211">
    <property type="entry name" value="ABC_TRANSPORTER_1"/>
    <property type="match status" value="1"/>
</dbReference>
<accession>A0A6L6J4G8</accession>
<evidence type="ECO:0000256" key="1">
    <source>
        <dbReference type="ARBA" id="ARBA00004202"/>
    </source>
</evidence>
<proteinExistence type="predicted"/>
<dbReference type="PANTHER" id="PTHR43790:SF9">
    <property type="entry name" value="GALACTOFURANOSE TRANSPORTER ATP-BINDING PROTEIN YTFR"/>
    <property type="match status" value="1"/>
</dbReference>
<keyword evidence="2" id="KW-0813">Transport</keyword>
<gene>
    <name evidence="11" type="ORF">GL286_04475</name>
</gene>
<dbReference type="Gene3D" id="3.40.50.300">
    <property type="entry name" value="P-loop containing nucleotide triphosphate hydrolases"/>
    <property type="match status" value="2"/>
</dbReference>
<dbReference type="InterPro" id="IPR003439">
    <property type="entry name" value="ABC_transporter-like_ATP-bd"/>
</dbReference>
<dbReference type="InterPro" id="IPR017871">
    <property type="entry name" value="ABC_transporter-like_CS"/>
</dbReference>
<keyword evidence="3" id="KW-1003">Cell membrane</keyword>
<dbReference type="AlphaFoldDB" id="A0A6L6J4G8"/>
<feature type="domain" description="ABC transporter" evidence="10">
    <location>
        <begin position="7"/>
        <end position="242"/>
    </location>
</feature>
<evidence type="ECO:0000259" key="10">
    <source>
        <dbReference type="PROSITE" id="PS50893"/>
    </source>
</evidence>
<dbReference type="FunFam" id="3.40.50.300:FF:000127">
    <property type="entry name" value="Ribose import ATP-binding protein RbsA"/>
    <property type="match status" value="1"/>
</dbReference>
<dbReference type="SMART" id="SM00382">
    <property type="entry name" value="AAA"/>
    <property type="match status" value="2"/>
</dbReference>
<sequence>MTHDALLSAQGIDKSFFGVKVLDGVDFTLRAGEIHALLGENGAGKSTLVKILTGAYRRDAGQMHLAGAEVEPRSVAEAQNLGIGTVYQEVNLLDNLTVAENLYLGRQPRWMGLTDRRRMRADAHELLARYHVTADPDETLAHYPVAVRQIIAIARAVDLSGKVLFLDEPTASLDAREVQSLFDVLHQLRQQGLGIVIITHFLDQVYQIADRVTVLRNGRMVGSRAISELPRRDLVSMMLGRELAEATGHRDPDATEPDTAAAFKFENYGKRGSIAPFDLAIRPGEVVGIAGLLGSGRTETARLLFGIDRPDSGQATVDDHPVSLHSPEEAIAHGFGMCPEERKSDGIVGDLSVRQNIVLALQATRGWARPIPRREADALATQYIQALDIRPPDPDRPIKFLSGGNQQKAILARWLATEPRLLILDEPTRGIDIGAHAEIINLIGKLRAEGMALVVISSEIEELVAFSTRVIVLSDRHHVRELKGAEITAEAIVEAMAVPGEAA</sequence>
<dbReference type="GO" id="GO:0005886">
    <property type="term" value="C:plasma membrane"/>
    <property type="evidence" value="ECO:0007669"/>
    <property type="project" value="UniProtKB-SubCell"/>
</dbReference>
<dbReference type="PROSITE" id="PS50893">
    <property type="entry name" value="ABC_TRANSPORTER_2"/>
    <property type="match status" value="2"/>
</dbReference>
<feature type="domain" description="ABC transporter" evidence="10">
    <location>
        <begin position="257"/>
        <end position="500"/>
    </location>
</feature>
<dbReference type="Pfam" id="PF00005">
    <property type="entry name" value="ABC_tran"/>
    <property type="match status" value="2"/>
</dbReference>
<evidence type="ECO:0000256" key="4">
    <source>
        <dbReference type="ARBA" id="ARBA00022597"/>
    </source>
</evidence>
<comment type="subcellular location">
    <subcellularLocation>
        <location evidence="1">Cell membrane</location>
        <topology evidence="1">Peripheral membrane protein</topology>
    </subcellularLocation>
</comment>
<dbReference type="GO" id="GO:0016887">
    <property type="term" value="F:ATP hydrolysis activity"/>
    <property type="evidence" value="ECO:0007669"/>
    <property type="project" value="InterPro"/>
</dbReference>
<dbReference type="PANTHER" id="PTHR43790">
    <property type="entry name" value="CARBOHYDRATE TRANSPORT ATP-BINDING PROTEIN MG119-RELATED"/>
    <property type="match status" value="1"/>
</dbReference>
<dbReference type="InterPro" id="IPR050107">
    <property type="entry name" value="ABC_carbohydrate_import_ATPase"/>
</dbReference>
<keyword evidence="5" id="KW-0677">Repeat</keyword>
<organism evidence="11 12">
    <name type="scientific">Paracoccus aestuariivivens</name>
    <dbReference type="NCBI Taxonomy" id="1820333"/>
    <lineage>
        <taxon>Bacteria</taxon>
        <taxon>Pseudomonadati</taxon>
        <taxon>Pseudomonadota</taxon>
        <taxon>Alphaproteobacteria</taxon>
        <taxon>Rhodobacterales</taxon>
        <taxon>Paracoccaceae</taxon>
        <taxon>Paracoccus</taxon>
    </lineage>
</organism>
<dbReference type="RefSeq" id="WP_155094306.1">
    <property type="nucleotide sequence ID" value="NZ_WMIE01000001.1"/>
</dbReference>
<dbReference type="EMBL" id="WMIE01000001">
    <property type="protein sequence ID" value="MTH76982.1"/>
    <property type="molecule type" value="Genomic_DNA"/>
</dbReference>
<dbReference type="CDD" id="cd03216">
    <property type="entry name" value="ABC_Carb_Monos_I"/>
    <property type="match status" value="1"/>
</dbReference>
<evidence type="ECO:0000313" key="12">
    <source>
        <dbReference type="Proteomes" id="UP000478183"/>
    </source>
</evidence>
<keyword evidence="7 11" id="KW-0067">ATP-binding</keyword>
<dbReference type="InterPro" id="IPR027417">
    <property type="entry name" value="P-loop_NTPase"/>
</dbReference>